<keyword evidence="2" id="KW-1185">Reference proteome</keyword>
<organism evidence="1 2">
    <name type="scientific">Streptomyces gelaticus</name>
    <dbReference type="NCBI Taxonomy" id="285446"/>
    <lineage>
        <taxon>Bacteria</taxon>
        <taxon>Bacillati</taxon>
        <taxon>Actinomycetota</taxon>
        <taxon>Actinomycetes</taxon>
        <taxon>Kitasatosporales</taxon>
        <taxon>Streptomycetaceae</taxon>
        <taxon>Streptomyces</taxon>
    </lineage>
</organism>
<name>A0ABQ2VR37_9ACTN</name>
<gene>
    <name evidence="1" type="ORF">GCM10015535_03800</name>
</gene>
<comment type="caution">
    <text evidence="1">The sequence shown here is derived from an EMBL/GenBank/DDBJ whole genome shotgun (WGS) entry which is preliminary data.</text>
</comment>
<proteinExistence type="predicted"/>
<accession>A0ABQ2VR37</accession>
<protein>
    <submittedName>
        <fullName evidence="1">Uncharacterized protein</fullName>
    </submittedName>
</protein>
<sequence length="109" mass="11215">MATDELPPFSPMEAYAQLSAAAGAGVLSSQSRATAAVSRPMSDPYTTGSMFRPLAGHAVRAWDSPDGGDLGRRVFAAGEERAALLNQVGARPVCKVAVEAGAIGNRAVR</sequence>
<evidence type="ECO:0000313" key="1">
    <source>
        <dbReference type="EMBL" id="GGV74677.1"/>
    </source>
</evidence>
<dbReference type="EMBL" id="BMTF01000001">
    <property type="protein sequence ID" value="GGV74677.1"/>
    <property type="molecule type" value="Genomic_DNA"/>
</dbReference>
<dbReference type="Proteomes" id="UP000660675">
    <property type="component" value="Unassembled WGS sequence"/>
</dbReference>
<evidence type="ECO:0000313" key="2">
    <source>
        <dbReference type="Proteomes" id="UP000660675"/>
    </source>
</evidence>
<reference evidence="2" key="1">
    <citation type="journal article" date="2019" name="Int. J. Syst. Evol. Microbiol.">
        <title>The Global Catalogue of Microorganisms (GCM) 10K type strain sequencing project: providing services to taxonomists for standard genome sequencing and annotation.</title>
        <authorList>
            <consortium name="The Broad Institute Genomics Platform"/>
            <consortium name="The Broad Institute Genome Sequencing Center for Infectious Disease"/>
            <person name="Wu L."/>
            <person name="Ma J."/>
        </authorList>
    </citation>
    <scope>NUCLEOTIDE SEQUENCE [LARGE SCALE GENOMIC DNA]</scope>
    <source>
        <strain evidence="2">JCM 4376</strain>
    </source>
</reference>